<evidence type="ECO:0000256" key="2">
    <source>
        <dbReference type="ARBA" id="ARBA00023015"/>
    </source>
</evidence>
<dbReference type="EMBL" id="FONL01000002">
    <property type="protein sequence ID" value="SFE13800.1"/>
    <property type="molecule type" value="Genomic_DNA"/>
</dbReference>
<dbReference type="AlphaFoldDB" id="A0A1I1Y7H7"/>
<accession>A0A1I1Y7H7</accession>
<dbReference type="GO" id="GO:0003700">
    <property type="term" value="F:DNA-binding transcription factor activity"/>
    <property type="evidence" value="ECO:0007669"/>
    <property type="project" value="InterPro"/>
</dbReference>
<name>A0A1I1Y7H7_9FIRM</name>
<dbReference type="InterPro" id="IPR050950">
    <property type="entry name" value="HTH-type_LysR_regulators"/>
</dbReference>
<evidence type="ECO:0000256" key="3">
    <source>
        <dbReference type="ARBA" id="ARBA00023125"/>
    </source>
</evidence>
<keyword evidence="7" id="KW-1185">Reference proteome</keyword>
<evidence type="ECO:0000256" key="1">
    <source>
        <dbReference type="ARBA" id="ARBA00009437"/>
    </source>
</evidence>
<comment type="similarity">
    <text evidence="1">Belongs to the LysR transcriptional regulatory family.</text>
</comment>
<dbReference type="RefSeq" id="WP_093912597.1">
    <property type="nucleotide sequence ID" value="NZ_FONL01000002.1"/>
</dbReference>
<dbReference type="PANTHER" id="PTHR30419">
    <property type="entry name" value="HTH-TYPE TRANSCRIPTIONAL REGULATOR YBHD"/>
    <property type="match status" value="1"/>
</dbReference>
<protein>
    <submittedName>
        <fullName evidence="6">DNA-binding transcriptional regulator, LysR family</fullName>
    </submittedName>
</protein>
<organism evidence="6 7">
    <name type="scientific">Succiniclasticum ruminis DSM 9236</name>
    <dbReference type="NCBI Taxonomy" id="1123323"/>
    <lineage>
        <taxon>Bacteria</taxon>
        <taxon>Bacillati</taxon>
        <taxon>Bacillota</taxon>
        <taxon>Negativicutes</taxon>
        <taxon>Acidaminococcales</taxon>
        <taxon>Acidaminococcaceae</taxon>
        <taxon>Succiniclasticum</taxon>
    </lineage>
</organism>
<dbReference type="InterPro" id="IPR036388">
    <property type="entry name" value="WH-like_DNA-bd_sf"/>
</dbReference>
<keyword evidence="4" id="KW-0804">Transcription</keyword>
<dbReference type="PROSITE" id="PS50931">
    <property type="entry name" value="HTH_LYSR"/>
    <property type="match status" value="1"/>
</dbReference>
<dbReference type="OrthoDB" id="9785745at2"/>
<dbReference type="InterPro" id="IPR000847">
    <property type="entry name" value="LysR_HTH_N"/>
</dbReference>
<sequence length="298" mass="34282">MNILPMQYFLKVVNEKSISRAAEQLHITQQALSGHMNALEKELGCTLFLRRPCFQLTYAGQVFYDYAGRFDRLYRSMQTQFHDIAMDDRGELRIGITPMRGRYLLPHLLEEYRTLHPNICIRITESTNEDLLNQLLEKRIELFIANIPEEIPLITTMPFLEEEPYLYIPIALLSPEKQQQMGRGDFSPLAACPFLLSESGSKSRILIDSFFEKHNIIPHVALISKSTEILLDLCLTGKGACFCTKQMADKIFAGKDISHLLCIPINMRLMIRLAILKNIYISRPLQDFIDLCLQKKGL</sequence>
<gene>
    <name evidence="6" type="ORF">SAMN05216245_1024</name>
</gene>
<dbReference type="Proteomes" id="UP000198896">
    <property type="component" value="Unassembled WGS sequence"/>
</dbReference>
<dbReference type="CDD" id="cd05466">
    <property type="entry name" value="PBP2_LTTR_substrate"/>
    <property type="match status" value="1"/>
</dbReference>
<reference evidence="6 7" key="1">
    <citation type="submission" date="2016-10" db="EMBL/GenBank/DDBJ databases">
        <authorList>
            <person name="de Groot N.N."/>
        </authorList>
    </citation>
    <scope>NUCLEOTIDE SEQUENCE [LARGE SCALE GENOMIC DNA]</scope>
    <source>
        <strain evidence="6 7">DSM 9236</strain>
    </source>
</reference>
<dbReference type="SUPFAM" id="SSF46785">
    <property type="entry name" value="Winged helix' DNA-binding domain"/>
    <property type="match status" value="1"/>
</dbReference>
<dbReference type="SUPFAM" id="SSF53850">
    <property type="entry name" value="Periplasmic binding protein-like II"/>
    <property type="match status" value="1"/>
</dbReference>
<dbReference type="Gene3D" id="3.40.190.290">
    <property type="match status" value="1"/>
</dbReference>
<dbReference type="PRINTS" id="PR00039">
    <property type="entry name" value="HTHLYSR"/>
</dbReference>
<proteinExistence type="inferred from homology"/>
<dbReference type="Gene3D" id="1.10.10.10">
    <property type="entry name" value="Winged helix-like DNA-binding domain superfamily/Winged helix DNA-binding domain"/>
    <property type="match status" value="1"/>
</dbReference>
<dbReference type="GO" id="GO:0005829">
    <property type="term" value="C:cytosol"/>
    <property type="evidence" value="ECO:0007669"/>
    <property type="project" value="TreeGrafter"/>
</dbReference>
<keyword evidence="2" id="KW-0805">Transcription regulation</keyword>
<evidence type="ECO:0000259" key="5">
    <source>
        <dbReference type="PROSITE" id="PS50931"/>
    </source>
</evidence>
<dbReference type="STRING" id="1123323.SAMN05216245_1024"/>
<evidence type="ECO:0000256" key="4">
    <source>
        <dbReference type="ARBA" id="ARBA00023163"/>
    </source>
</evidence>
<dbReference type="Pfam" id="PF03466">
    <property type="entry name" value="LysR_substrate"/>
    <property type="match status" value="1"/>
</dbReference>
<dbReference type="Pfam" id="PF00126">
    <property type="entry name" value="HTH_1"/>
    <property type="match status" value="1"/>
</dbReference>
<evidence type="ECO:0000313" key="6">
    <source>
        <dbReference type="EMBL" id="SFE13800.1"/>
    </source>
</evidence>
<feature type="domain" description="HTH lysR-type" evidence="5">
    <location>
        <begin position="1"/>
        <end position="57"/>
    </location>
</feature>
<dbReference type="GO" id="GO:0003677">
    <property type="term" value="F:DNA binding"/>
    <property type="evidence" value="ECO:0007669"/>
    <property type="project" value="UniProtKB-KW"/>
</dbReference>
<keyword evidence="3 6" id="KW-0238">DNA-binding</keyword>
<dbReference type="InterPro" id="IPR005119">
    <property type="entry name" value="LysR_subst-bd"/>
</dbReference>
<dbReference type="InterPro" id="IPR036390">
    <property type="entry name" value="WH_DNA-bd_sf"/>
</dbReference>
<evidence type="ECO:0000313" key="7">
    <source>
        <dbReference type="Proteomes" id="UP000198896"/>
    </source>
</evidence>